<dbReference type="RefSeq" id="WP_310308674.1">
    <property type="nucleotide sequence ID" value="NZ_BAAAXB010000001.1"/>
</dbReference>
<gene>
    <name evidence="2" type="ORF">J2S66_003998</name>
</gene>
<keyword evidence="3" id="KW-1185">Reference proteome</keyword>
<reference evidence="2 3" key="1">
    <citation type="submission" date="2023-07" db="EMBL/GenBank/DDBJ databases">
        <title>Sequencing the genomes of 1000 actinobacteria strains.</title>
        <authorList>
            <person name="Klenk H.-P."/>
        </authorList>
    </citation>
    <scope>NUCLEOTIDE SEQUENCE [LARGE SCALE GENOMIC DNA]</scope>
    <source>
        <strain evidence="2 3">DSM 43749</strain>
    </source>
</reference>
<accession>A0ABU1PZM5</accession>
<evidence type="ECO:0000313" key="2">
    <source>
        <dbReference type="EMBL" id="MDR6595614.1"/>
    </source>
</evidence>
<dbReference type="EMBL" id="JAVDSG010000001">
    <property type="protein sequence ID" value="MDR6595614.1"/>
    <property type="molecule type" value="Genomic_DNA"/>
</dbReference>
<sequence length="150" mass="15781">MHDPILDRTLRRVRAERVRDHRRRGGVTAAVGTTLAAAVLAGGVYLGQHSVPGERVLVATAADGVRMTVTATPADGWLRLRADLDGIDPGERCELVVTDTAGRRYLAGGWVASRGEDTSVTGAVVVDPRDLAAVSVVTTDGRTLVTATAR</sequence>
<evidence type="ECO:0000313" key="3">
    <source>
        <dbReference type="Proteomes" id="UP001268819"/>
    </source>
</evidence>
<organism evidence="2 3">
    <name type="scientific">Saccharothrix longispora</name>
    <dbReference type="NCBI Taxonomy" id="33920"/>
    <lineage>
        <taxon>Bacteria</taxon>
        <taxon>Bacillati</taxon>
        <taxon>Actinomycetota</taxon>
        <taxon>Actinomycetes</taxon>
        <taxon>Pseudonocardiales</taxon>
        <taxon>Pseudonocardiaceae</taxon>
        <taxon>Saccharothrix</taxon>
    </lineage>
</organism>
<dbReference type="Proteomes" id="UP001268819">
    <property type="component" value="Unassembled WGS sequence"/>
</dbReference>
<evidence type="ECO:0008006" key="4">
    <source>
        <dbReference type="Google" id="ProtNLM"/>
    </source>
</evidence>
<protein>
    <recommendedName>
        <fullName evidence="4">Anti-sigma factor</fullName>
    </recommendedName>
</protein>
<feature type="transmembrane region" description="Helical" evidence="1">
    <location>
        <begin position="27"/>
        <end position="47"/>
    </location>
</feature>
<proteinExistence type="predicted"/>
<keyword evidence="1" id="KW-0812">Transmembrane</keyword>
<comment type="caution">
    <text evidence="2">The sequence shown here is derived from an EMBL/GenBank/DDBJ whole genome shotgun (WGS) entry which is preliminary data.</text>
</comment>
<keyword evidence="1" id="KW-0472">Membrane</keyword>
<name>A0ABU1PZM5_9PSEU</name>
<keyword evidence="1" id="KW-1133">Transmembrane helix</keyword>
<evidence type="ECO:0000256" key="1">
    <source>
        <dbReference type="SAM" id="Phobius"/>
    </source>
</evidence>